<dbReference type="CDD" id="cd00093">
    <property type="entry name" value="HTH_XRE"/>
    <property type="match status" value="1"/>
</dbReference>
<evidence type="ECO:0000313" key="2">
    <source>
        <dbReference type="EMBL" id="CDN35317.1"/>
    </source>
</evidence>
<dbReference type="InterPro" id="IPR010982">
    <property type="entry name" value="Lambda_DNA-bd_dom_sf"/>
</dbReference>
<dbReference type="GO" id="GO:0003677">
    <property type="term" value="F:DNA binding"/>
    <property type="evidence" value="ECO:0007669"/>
    <property type="project" value="InterPro"/>
</dbReference>
<dbReference type="InterPro" id="IPR001387">
    <property type="entry name" value="Cro/C1-type_HTH"/>
</dbReference>
<feature type="domain" description="HTH cro/C1-type" evidence="1">
    <location>
        <begin position="7"/>
        <end position="61"/>
    </location>
</feature>
<proteinExistence type="predicted"/>
<protein>
    <recommendedName>
        <fullName evidence="1">HTH cro/C1-type domain-containing protein</fullName>
    </recommendedName>
</protein>
<dbReference type="HOGENOM" id="CLU_066192_44_2_9"/>
<dbReference type="SUPFAM" id="SSF47413">
    <property type="entry name" value="lambda repressor-like DNA-binding domains"/>
    <property type="match status" value="1"/>
</dbReference>
<gene>
    <name evidence="2" type="ORF">BTDB27_001659</name>
</gene>
<dbReference type="SMART" id="SM00530">
    <property type="entry name" value="HTH_XRE"/>
    <property type="match status" value="1"/>
</dbReference>
<name>W8Y9G3_BACTU</name>
<dbReference type="AlphaFoldDB" id="W8Y9G3"/>
<organism evidence="2">
    <name type="scientific">Bacillus thuringiensis DB27</name>
    <dbReference type="NCBI Taxonomy" id="1431339"/>
    <lineage>
        <taxon>Bacteria</taxon>
        <taxon>Bacillati</taxon>
        <taxon>Bacillota</taxon>
        <taxon>Bacilli</taxon>
        <taxon>Bacillales</taxon>
        <taxon>Bacillaceae</taxon>
        <taxon>Bacillus</taxon>
        <taxon>Bacillus cereus group</taxon>
    </lineage>
</organism>
<dbReference type="Proteomes" id="UP000030682">
    <property type="component" value="Unassembled WGS sequence"/>
</dbReference>
<reference evidence="2" key="1">
    <citation type="submission" date="2014-01" db="EMBL/GenBank/DDBJ databases">
        <title>Draft genome sequence of highly nematicidal Bacillus thuringiensis DB27.</title>
        <authorList>
            <person name="Iatsenko I."/>
            <person name="Pickard D."/>
            <person name="Corton C."/>
            <person name="Dougan G."/>
            <person name="Sommer R.J."/>
        </authorList>
    </citation>
    <scope>NUCLEOTIDE SEQUENCE [LARGE SCALE GENOMIC DNA]</scope>
    <source>
        <strain evidence="2">DB27</strain>
    </source>
</reference>
<dbReference type="EMBL" id="HG810017">
    <property type="protein sequence ID" value="CDN35317.1"/>
    <property type="molecule type" value="Genomic_DNA"/>
</dbReference>
<reference evidence="2" key="2">
    <citation type="submission" date="2014-01" db="EMBL/GenBank/DDBJ databases">
        <authorList>
            <person name="Aslett M."/>
        </authorList>
    </citation>
    <scope>NUCLEOTIDE SEQUENCE [LARGE SCALE GENOMIC DNA]</scope>
    <source>
        <strain evidence="2">DB27</strain>
    </source>
</reference>
<dbReference type="PROSITE" id="PS50943">
    <property type="entry name" value="HTH_CROC1"/>
    <property type="match status" value="1"/>
</dbReference>
<accession>W8Y9G3</accession>
<dbReference type="Pfam" id="PF01381">
    <property type="entry name" value="HTH_3"/>
    <property type="match status" value="1"/>
</dbReference>
<dbReference type="Gene3D" id="1.10.260.40">
    <property type="entry name" value="lambda repressor-like DNA-binding domains"/>
    <property type="match status" value="1"/>
</dbReference>
<dbReference type="RefSeq" id="WP_000669089.1">
    <property type="nucleotide sequence ID" value="NZ_HG810017.1"/>
</dbReference>
<evidence type="ECO:0000259" key="1">
    <source>
        <dbReference type="PROSITE" id="PS50943"/>
    </source>
</evidence>
<sequence>MKFKCRLKIIFAELEIKQGDFAKRIGIDDSTLSSLVKNRTTPRFDTAYRIAQELGKPIEEIWTIEE</sequence>